<dbReference type="Proteomes" id="UP000676456">
    <property type="component" value="Unassembled WGS sequence"/>
</dbReference>
<protein>
    <submittedName>
        <fullName evidence="1">Uncharacterized protein</fullName>
    </submittedName>
</protein>
<accession>A0A942Z3X0</accession>
<reference evidence="1 2" key="1">
    <citation type="submission" date="2021-05" db="EMBL/GenBank/DDBJ databases">
        <title>Novel Bacillus species.</title>
        <authorList>
            <person name="Liu G."/>
        </authorList>
    </citation>
    <scope>NUCLEOTIDE SEQUENCE [LARGE SCALE GENOMIC DNA]</scope>
    <source>
        <strain evidence="1 2">FJAT-49682</strain>
    </source>
</reference>
<dbReference type="RefSeq" id="WP_213096893.1">
    <property type="nucleotide sequence ID" value="NZ_JAGYPH010000001.1"/>
</dbReference>
<organism evidence="1 2">
    <name type="scientific">Lederbergia citrea</name>
    <dbReference type="NCBI Taxonomy" id="2833581"/>
    <lineage>
        <taxon>Bacteria</taxon>
        <taxon>Bacillati</taxon>
        <taxon>Bacillota</taxon>
        <taxon>Bacilli</taxon>
        <taxon>Bacillales</taxon>
        <taxon>Bacillaceae</taxon>
        <taxon>Lederbergia</taxon>
    </lineage>
</organism>
<sequence>MNKILKNDFDDDEIINHLAIFSSDQKGEILMMNDVLGSSGTNIGIYGYAIYGVHLYSIMTHCKERLEGTKLILEDYKLYLQTNGPYVIVSVFEILIPPLRRVDFEAR</sequence>
<proteinExistence type="predicted"/>
<dbReference type="AlphaFoldDB" id="A0A942Z3X0"/>
<keyword evidence="2" id="KW-1185">Reference proteome</keyword>
<gene>
    <name evidence="1" type="ORF">KHA91_03970</name>
</gene>
<evidence type="ECO:0000313" key="2">
    <source>
        <dbReference type="Proteomes" id="UP000676456"/>
    </source>
</evidence>
<comment type="caution">
    <text evidence="1">The sequence shown here is derived from an EMBL/GenBank/DDBJ whole genome shotgun (WGS) entry which is preliminary data.</text>
</comment>
<dbReference type="EMBL" id="JAGYPN010000001">
    <property type="protein sequence ID" value="MBS4221907.1"/>
    <property type="molecule type" value="Genomic_DNA"/>
</dbReference>
<evidence type="ECO:0000313" key="1">
    <source>
        <dbReference type="EMBL" id="MBS4221907.1"/>
    </source>
</evidence>
<name>A0A942Z3X0_9BACI</name>